<gene>
    <name evidence="2" type="ORF">TL16_g04632</name>
</gene>
<dbReference type="Proteomes" id="UP001162640">
    <property type="component" value="Unassembled WGS sequence"/>
</dbReference>
<keyword evidence="1" id="KW-1133">Transmembrane helix</keyword>
<feature type="transmembrane region" description="Helical" evidence="1">
    <location>
        <begin position="61"/>
        <end position="77"/>
    </location>
</feature>
<proteinExistence type="predicted"/>
<dbReference type="EMBL" id="BLQM01000129">
    <property type="protein sequence ID" value="GMH67250.1"/>
    <property type="molecule type" value="Genomic_DNA"/>
</dbReference>
<evidence type="ECO:0000313" key="3">
    <source>
        <dbReference type="Proteomes" id="UP001162640"/>
    </source>
</evidence>
<dbReference type="AlphaFoldDB" id="A0A9W7E6T7"/>
<keyword evidence="1" id="KW-0472">Membrane</keyword>
<protein>
    <submittedName>
        <fullName evidence="2">Uncharacterized protein</fullName>
    </submittedName>
</protein>
<name>A0A9W7E6T7_9STRA</name>
<accession>A0A9W7E6T7</accession>
<comment type="caution">
    <text evidence="2">The sequence shown here is derived from an EMBL/GenBank/DDBJ whole genome shotgun (WGS) entry which is preliminary data.</text>
</comment>
<organism evidence="2 3">
    <name type="scientific">Triparma laevis f. inornata</name>
    <dbReference type="NCBI Taxonomy" id="1714386"/>
    <lineage>
        <taxon>Eukaryota</taxon>
        <taxon>Sar</taxon>
        <taxon>Stramenopiles</taxon>
        <taxon>Ochrophyta</taxon>
        <taxon>Bolidophyceae</taxon>
        <taxon>Parmales</taxon>
        <taxon>Triparmaceae</taxon>
        <taxon>Triparma</taxon>
    </lineage>
</organism>
<sequence>MFPKASHVKSGGYVLLSCLLITAASFLFQGMELEMPSLPTKKLKDTSAYDNLVDLTSRLQAFYYAACLLNLASGFYLKQFAKKMTILFNVTFLSFSLELPTNTTAQLTDAQYLTMMLLGANIMCFFFGPGGTSASKTTDCVCGPNCGCPPGECDCPKAKSDCVCGPNCGCPTGECECPKEKPCPCSGAAKCSCGASCACGATKTTPKCPCNGTDTCTCGASCKCGAPKSTGKCPCNGTDVCTCGESCKCGAPKAAAGKKKSCDCVCGDECGCPEGKCNCKKA</sequence>
<evidence type="ECO:0000256" key="1">
    <source>
        <dbReference type="SAM" id="Phobius"/>
    </source>
</evidence>
<feature type="transmembrane region" description="Helical" evidence="1">
    <location>
        <begin position="12"/>
        <end position="31"/>
    </location>
</feature>
<evidence type="ECO:0000313" key="2">
    <source>
        <dbReference type="EMBL" id="GMH67250.1"/>
    </source>
</evidence>
<reference evidence="3" key="1">
    <citation type="journal article" date="2023" name="Commun. Biol.">
        <title>Genome analysis of Parmales, the sister group of diatoms, reveals the evolutionary specialization of diatoms from phago-mixotrophs to photoautotrophs.</title>
        <authorList>
            <person name="Ban H."/>
            <person name="Sato S."/>
            <person name="Yoshikawa S."/>
            <person name="Yamada K."/>
            <person name="Nakamura Y."/>
            <person name="Ichinomiya M."/>
            <person name="Sato N."/>
            <person name="Blanc-Mathieu R."/>
            <person name="Endo H."/>
            <person name="Kuwata A."/>
            <person name="Ogata H."/>
        </authorList>
    </citation>
    <scope>NUCLEOTIDE SEQUENCE [LARGE SCALE GENOMIC DNA]</scope>
</reference>
<keyword evidence="1" id="KW-0812">Transmembrane</keyword>